<gene>
    <name evidence="8" type="ORF">GMJLKIPL_4084</name>
</gene>
<dbReference type="CDD" id="cd00093">
    <property type="entry name" value="HTH_XRE"/>
    <property type="match status" value="1"/>
</dbReference>
<feature type="domain" description="HTH cro/C1-type" evidence="7">
    <location>
        <begin position="264"/>
        <end position="293"/>
    </location>
</feature>
<dbReference type="InterPro" id="IPR052162">
    <property type="entry name" value="Sensor_kinase/Photoreceptor"/>
</dbReference>
<comment type="caution">
    <text evidence="8">The sequence shown here is derived from an EMBL/GenBank/DDBJ whole genome shotgun (WGS) entry which is preliminary data.</text>
</comment>
<dbReference type="InterPro" id="IPR000700">
    <property type="entry name" value="PAS-assoc_C"/>
</dbReference>
<dbReference type="SMART" id="SM00086">
    <property type="entry name" value="PAC"/>
    <property type="match status" value="1"/>
</dbReference>
<dbReference type="EC" id="2.7.13.3" evidence="2"/>
<dbReference type="InterPro" id="IPR000014">
    <property type="entry name" value="PAS"/>
</dbReference>
<organism evidence="8 9">
    <name type="scientific">Methylobacterium isbiliense</name>
    <dbReference type="NCBI Taxonomy" id="315478"/>
    <lineage>
        <taxon>Bacteria</taxon>
        <taxon>Pseudomonadati</taxon>
        <taxon>Pseudomonadota</taxon>
        <taxon>Alphaproteobacteria</taxon>
        <taxon>Hyphomicrobiales</taxon>
        <taxon>Methylobacteriaceae</taxon>
        <taxon>Methylobacterium</taxon>
    </lineage>
</organism>
<sequence>MQGKLAAQFDILQIIEGFGLAGYWTWEFGADRQIWSPGLRNLLGLPEPDGAPDYDRFLRLVHPEDRDRLDAPVRVRAGTLGQHRFRIIRPDGTLRIVESRGEVLHHSDGRPRGAVGVVLDVTDREHALRAVRFHAAREHALAVSGGVFGFAVLHGEVMDLPAWRALTGLTRATIDQGWARPGEREATATLPPPVAAAIAARRPYHYSFTVRLPAGETARFYEYGAPVSGEERSGGWAGMLVRRPAADGGEHGMEPESLIGGREIRAARALLAWTLTDLAEASGLSLSTVRRMEEESDAASLRSRRAALTALRGAGVVFTLLDGSAVAVALAR</sequence>
<dbReference type="InterPro" id="IPR035965">
    <property type="entry name" value="PAS-like_dom_sf"/>
</dbReference>
<reference evidence="8" key="2">
    <citation type="submission" date="2021-08" db="EMBL/GenBank/DDBJ databases">
        <authorList>
            <person name="Tani A."/>
            <person name="Ola A."/>
            <person name="Ogura Y."/>
            <person name="Katsura K."/>
            <person name="Hayashi T."/>
        </authorList>
    </citation>
    <scope>NUCLEOTIDE SEQUENCE</scope>
    <source>
        <strain evidence="8">DSM 17168</strain>
    </source>
</reference>
<dbReference type="InterPro" id="IPR013655">
    <property type="entry name" value="PAS_fold_3"/>
</dbReference>
<keyword evidence="5" id="KW-0418">Kinase</keyword>
<comment type="catalytic activity">
    <reaction evidence="1">
        <text>ATP + protein L-histidine = ADP + protein N-phospho-L-histidine.</text>
        <dbReference type="EC" id="2.7.13.3"/>
    </reaction>
</comment>
<evidence type="ECO:0000256" key="3">
    <source>
        <dbReference type="ARBA" id="ARBA00022553"/>
    </source>
</evidence>
<dbReference type="Gene3D" id="3.30.450.20">
    <property type="entry name" value="PAS domain"/>
    <property type="match status" value="1"/>
</dbReference>
<keyword evidence="3" id="KW-0597">Phosphoprotein</keyword>
<keyword evidence="9" id="KW-1185">Reference proteome</keyword>
<dbReference type="Pfam" id="PF08447">
    <property type="entry name" value="PAS_3"/>
    <property type="match status" value="1"/>
</dbReference>
<name>A0ABQ4SI12_9HYPH</name>
<evidence type="ECO:0000259" key="6">
    <source>
        <dbReference type="PROSITE" id="PS50113"/>
    </source>
</evidence>
<evidence type="ECO:0000256" key="5">
    <source>
        <dbReference type="ARBA" id="ARBA00022777"/>
    </source>
</evidence>
<feature type="domain" description="PAC" evidence="6">
    <location>
        <begin position="81"/>
        <end position="133"/>
    </location>
</feature>
<dbReference type="EMBL" id="BPQQ01000048">
    <property type="protein sequence ID" value="GJE02140.1"/>
    <property type="molecule type" value="Genomic_DNA"/>
</dbReference>
<accession>A0ABQ4SI12</accession>
<evidence type="ECO:0000259" key="7">
    <source>
        <dbReference type="PROSITE" id="PS50943"/>
    </source>
</evidence>
<dbReference type="NCBIfam" id="TIGR00229">
    <property type="entry name" value="sensory_box"/>
    <property type="match status" value="1"/>
</dbReference>
<dbReference type="Gene3D" id="2.10.70.100">
    <property type="match status" value="1"/>
</dbReference>
<dbReference type="InterPro" id="IPR001610">
    <property type="entry name" value="PAC"/>
</dbReference>
<reference evidence="8" key="1">
    <citation type="journal article" date="2021" name="Front. Microbiol.">
        <title>Comprehensive Comparative Genomics and Phenotyping of Methylobacterium Species.</title>
        <authorList>
            <person name="Alessa O."/>
            <person name="Ogura Y."/>
            <person name="Fujitani Y."/>
            <person name="Takami H."/>
            <person name="Hayashi T."/>
            <person name="Sahin N."/>
            <person name="Tani A."/>
        </authorList>
    </citation>
    <scope>NUCLEOTIDE SEQUENCE</scope>
    <source>
        <strain evidence="8">DSM 17168</strain>
    </source>
</reference>
<dbReference type="PROSITE" id="PS50113">
    <property type="entry name" value="PAC"/>
    <property type="match status" value="1"/>
</dbReference>
<dbReference type="SUPFAM" id="SSF55785">
    <property type="entry name" value="PYP-like sensor domain (PAS domain)"/>
    <property type="match status" value="1"/>
</dbReference>
<evidence type="ECO:0000256" key="2">
    <source>
        <dbReference type="ARBA" id="ARBA00012438"/>
    </source>
</evidence>
<protein>
    <recommendedName>
        <fullName evidence="2">histidine kinase</fullName>
        <ecNumber evidence="2">2.7.13.3</ecNumber>
    </recommendedName>
</protein>
<dbReference type="CDD" id="cd00130">
    <property type="entry name" value="PAS"/>
    <property type="match status" value="1"/>
</dbReference>
<evidence type="ECO:0000256" key="1">
    <source>
        <dbReference type="ARBA" id="ARBA00000085"/>
    </source>
</evidence>
<dbReference type="InterPro" id="IPR010982">
    <property type="entry name" value="Lambda_DNA-bd_dom_sf"/>
</dbReference>
<dbReference type="RefSeq" id="WP_238237587.1">
    <property type="nucleotide sequence ID" value="NZ_BPQQ01000048.1"/>
</dbReference>
<dbReference type="PROSITE" id="PS50943">
    <property type="entry name" value="HTH_CROC1"/>
    <property type="match status" value="1"/>
</dbReference>
<evidence type="ECO:0000313" key="9">
    <source>
        <dbReference type="Proteomes" id="UP001055153"/>
    </source>
</evidence>
<dbReference type="PANTHER" id="PTHR43304:SF1">
    <property type="entry name" value="PAC DOMAIN-CONTAINING PROTEIN"/>
    <property type="match status" value="1"/>
</dbReference>
<keyword evidence="4" id="KW-0808">Transferase</keyword>
<dbReference type="PANTHER" id="PTHR43304">
    <property type="entry name" value="PHYTOCHROME-LIKE PROTEIN CPH1"/>
    <property type="match status" value="1"/>
</dbReference>
<dbReference type="InterPro" id="IPR001387">
    <property type="entry name" value="Cro/C1-type_HTH"/>
</dbReference>
<proteinExistence type="predicted"/>
<dbReference type="Proteomes" id="UP001055153">
    <property type="component" value="Unassembled WGS sequence"/>
</dbReference>
<dbReference type="SUPFAM" id="SSF47413">
    <property type="entry name" value="lambda repressor-like DNA-binding domains"/>
    <property type="match status" value="1"/>
</dbReference>
<dbReference type="Gene3D" id="1.10.260.40">
    <property type="entry name" value="lambda repressor-like DNA-binding domains"/>
    <property type="match status" value="1"/>
</dbReference>
<evidence type="ECO:0000256" key="4">
    <source>
        <dbReference type="ARBA" id="ARBA00022679"/>
    </source>
</evidence>
<evidence type="ECO:0000313" key="8">
    <source>
        <dbReference type="EMBL" id="GJE02140.1"/>
    </source>
</evidence>